<dbReference type="PANTHER" id="PTHR43451">
    <property type="entry name" value="ACETYLTRANSFERASE (GNAT) FAMILY PROTEIN"/>
    <property type="match status" value="1"/>
</dbReference>
<dbReference type="eggNOG" id="COG0456">
    <property type="taxonomic scope" value="Bacteria"/>
</dbReference>
<dbReference type="HOGENOM" id="CLU_087351_5_0_9"/>
<dbReference type="PROSITE" id="PS51186">
    <property type="entry name" value="GNAT"/>
    <property type="match status" value="1"/>
</dbReference>
<evidence type="ECO:0000313" key="3">
    <source>
        <dbReference type="Proteomes" id="UP000003755"/>
    </source>
</evidence>
<reference evidence="2" key="1">
    <citation type="submission" date="2009-09" db="EMBL/GenBank/DDBJ databases">
        <authorList>
            <person name="Weinstock G."/>
            <person name="Sodergren E."/>
            <person name="Clifton S."/>
            <person name="Fulton L."/>
            <person name="Fulton B."/>
            <person name="Courtney L."/>
            <person name="Fronick C."/>
            <person name="Harrison M."/>
            <person name="Strong C."/>
            <person name="Farmer C."/>
            <person name="Delahaunty K."/>
            <person name="Markovic C."/>
            <person name="Hall O."/>
            <person name="Minx P."/>
            <person name="Tomlinson C."/>
            <person name="Mitreva M."/>
            <person name="Nelson J."/>
            <person name="Hou S."/>
            <person name="Wollam A."/>
            <person name="Pepin K.H."/>
            <person name="Johnson M."/>
            <person name="Bhonagiri V."/>
            <person name="Nash W.E."/>
            <person name="Warren W."/>
            <person name="Chinwalla A."/>
            <person name="Mardis E.R."/>
            <person name="Wilson R.K."/>
        </authorList>
    </citation>
    <scope>NUCLEOTIDE SEQUENCE [LARGE SCALE GENOMIC DNA]</scope>
    <source>
        <strain evidence="2">DSM 20583</strain>
    </source>
</reference>
<dbReference type="EMBL" id="ABYU02000017">
    <property type="protein sequence ID" value="EEX21639.1"/>
    <property type="molecule type" value="Genomic_DNA"/>
</dbReference>
<dbReference type="PANTHER" id="PTHR43451:SF1">
    <property type="entry name" value="ACETYLTRANSFERASE"/>
    <property type="match status" value="1"/>
</dbReference>
<dbReference type="Gene3D" id="3.40.630.30">
    <property type="match status" value="1"/>
</dbReference>
<proteinExistence type="predicted"/>
<evidence type="ECO:0000313" key="2">
    <source>
        <dbReference type="EMBL" id="EEX21639.1"/>
    </source>
</evidence>
<gene>
    <name evidence="2" type="ORF">BLAHAN_05669</name>
</gene>
<name>C9L8E7_BLAHA</name>
<evidence type="ECO:0000259" key="1">
    <source>
        <dbReference type="PROSITE" id="PS51186"/>
    </source>
</evidence>
<dbReference type="GO" id="GO:0016747">
    <property type="term" value="F:acyltransferase activity, transferring groups other than amino-acyl groups"/>
    <property type="evidence" value="ECO:0007669"/>
    <property type="project" value="InterPro"/>
</dbReference>
<dbReference type="SUPFAM" id="SSF55729">
    <property type="entry name" value="Acyl-CoA N-acyltransferases (Nat)"/>
    <property type="match status" value="1"/>
</dbReference>
<sequence>MNIQQWNTSLLAHESFVAVEGNKIVGFGDIDKTGYLDRLYVHKDAQGKGIATALCEKLENAVATTEIVTHASITAKPFFEKRGYVMLKEQQVFRKGIALTNYIMEKKK</sequence>
<dbReference type="InterPro" id="IPR016181">
    <property type="entry name" value="Acyl_CoA_acyltransferase"/>
</dbReference>
<feature type="domain" description="N-acetyltransferase" evidence="1">
    <location>
        <begin position="1"/>
        <end position="108"/>
    </location>
</feature>
<dbReference type="InterPro" id="IPR000182">
    <property type="entry name" value="GNAT_dom"/>
</dbReference>
<organism evidence="2 3">
    <name type="scientific">Blautia hansenii DSM 20583</name>
    <dbReference type="NCBI Taxonomy" id="537007"/>
    <lineage>
        <taxon>Bacteria</taxon>
        <taxon>Bacillati</taxon>
        <taxon>Bacillota</taxon>
        <taxon>Clostridia</taxon>
        <taxon>Lachnospirales</taxon>
        <taxon>Lachnospiraceae</taxon>
        <taxon>Blautia</taxon>
    </lineage>
</organism>
<dbReference type="InterPro" id="IPR052564">
    <property type="entry name" value="N-acetyltrans/Recomb-assoc"/>
</dbReference>
<dbReference type="AlphaFoldDB" id="C9L8E7"/>
<dbReference type="CDD" id="cd04301">
    <property type="entry name" value="NAT_SF"/>
    <property type="match status" value="1"/>
</dbReference>
<accession>C9L8E7</accession>
<dbReference type="Proteomes" id="UP000003755">
    <property type="component" value="Unassembled WGS sequence"/>
</dbReference>
<protein>
    <submittedName>
        <fullName evidence="2">Acetyltransferase, GNAT family</fullName>
    </submittedName>
</protein>
<dbReference type="Pfam" id="PF13673">
    <property type="entry name" value="Acetyltransf_10"/>
    <property type="match status" value="1"/>
</dbReference>
<comment type="caution">
    <text evidence="2">The sequence shown here is derived from an EMBL/GenBank/DDBJ whole genome shotgun (WGS) entry which is preliminary data.</text>
</comment>
<dbReference type="STRING" id="537007.BLAHAN_05669"/>
<keyword evidence="3" id="KW-1185">Reference proteome</keyword>